<evidence type="ECO:0000256" key="7">
    <source>
        <dbReference type="ARBA" id="ARBA00022840"/>
    </source>
</evidence>
<dbReference type="Proteomes" id="UP001164481">
    <property type="component" value="Chromosome"/>
</dbReference>
<dbReference type="GO" id="GO:0003677">
    <property type="term" value="F:DNA binding"/>
    <property type="evidence" value="ECO:0007669"/>
    <property type="project" value="UniProtKB-KW"/>
</dbReference>
<evidence type="ECO:0000256" key="1">
    <source>
        <dbReference type="ARBA" id="ARBA00000185"/>
    </source>
</evidence>
<dbReference type="PROSITE" id="PS00177">
    <property type="entry name" value="TOPOISOMERASE_II"/>
    <property type="match status" value="1"/>
</dbReference>
<gene>
    <name evidence="13" type="ORF">OIE46_03855</name>
</gene>
<dbReference type="SUPFAM" id="SSF54211">
    <property type="entry name" value="Ribosomal protein S5 domain 2-like"/>
    <property type="match status" value="1"/>
</dbReference>
<sequence length="650" mass="73503">MEDKNKVKNNAEYNADSIEVLEGLEAVRMRPGMYIGSKDKTGLHHLIWEIVDNSVDEVLAGYADNIKITITKDGGVSVEDNGRGIPVDMHSKGKSALEIVFTGLHAGGKFKSDVYKVSGGLHGVGASVVNGLSSYLGVWVKRNGNVYFAEFKDGGKLEAPIKVIGTTGDNKTGTKVLFYPDFTIMDKNEFDKNLIVDRIRQTAYLNKNLRISLSDERDNSFVEFCYPNGILDFLTVITKSKNTLQNDELIYTEGTYQDKTGDVKVEIAMRYMASAAKSNAVAYAYTNNIYNKEGGTHLNGFFNGLTRIWNNYAQDKKFFKTQGEKFSREDLENNLFLIISIKHNNPEFEGQTKHKLNSRNASPAVNKVFSEVFEKTLDQNPKFAEEVIKYLLDFKARRLKDEKEKELQKKKGLGNSNLPGKLSDCSSKNAEESELYIVEGNSAGGSAKMGRDRHFQAILPLKGKILNVEKKDIEKILKNDEILSLIAALGAGVGQDFNVNKVRYQKVIIMTDADSDGSHIRVLLITFFFKLFRQLIEYGMLYIAQPPLYKIESNKKVYYAYNEAQKEEILDSLDKSKKIMIQRYKGLGEMNADQLWETTMDPKTRKMLQVQVSDAEKAMEVLNILMGEETEPRKEFIFENAKKVRDIDWI</sequence>
<evidence type="ECO:0000256" key="5">
    <source>
        <dbReference type="ARBA" id="ARBA00022723"/>
    </source>
</evidence>
<reference evidence="13" key="1">
    <citation type="submission" date="2022-10" db="EMBL/GenBank/DDBJ databases">
        <authorList>
            <person name="Wei X."/>
        </authorList>
    </citation>
    <scope>NUCLEOTIDE SEQUENCE</scope>
    <source>
        <strain evidence="13">SD2</strain>
    </source>
</reference>
<dbReference type="Pfam" id="PF00204">
    <property type="entry name" value="DNA_gyraseB"/>
    <property type="match status" value="1"/>
</dbReference>
<dbReference type="InterPro" id="IPR013506">
    <property type="entry name" value="Topo_IIA_bsu_dom2"/>
</dbReference>
<comment type="catalytic activity">
    <reaction evidence="1">
        <text>ATP-dependent breakage, passage and rejoining of double-stranded DNA.</text>
        <dbReference type="EC" id="5.6.2.2"/>
    </reaction>
</comment>
<dbReference type="InterPro" id="IPR000565">
    <property type="entry name" value="Topo_IIA_B"/>
</dbReference>
<dbReference type="InterPro" id="IPR013760">
    <property type="entry name" value="Topo_IIA-like_dom_sf"/>
</dbReference>
<dbReference type="SMART" id="SM00387">
    <property type="entry name" value="HATPase_c"/>
    <property type="match status" value="1"/>
</dbReference>
<dbReference type="PROSITE" id="PS50880">
    <property type="entry name" value="TOPRIM"/>
    <property type="match status" value="1"/>
</dbReference>
<keyword evidence="8" id="KW-0460">Magnesium</keyword>
<accession>A0AAX3F0L3</accession>
<evidence type="ECO:0000256" key="8">
    <source>
        <dbReference type="ARBA" id="ARBA00022842"/>
    </source>
</evidence>
<reference evidence="13" key="2">
    <citation type="submission" date="2022-11" db="EMBL/GenBank/DDBJ databases">
        <title>complete genomes of mycoplasma synoviae ZX313 strain and SD2 strain.</title>
        <authorList>
            <person name="Zhong Q."/>
        </authorList>
    </citation>
    <scope>NUCLEOTIDE SEQUENCE</scope>
    <source>
        <strain evidence="13">SD2</strain>
    </source>
</reference>
<dbReference type="InterPro" id="IPR003594">
    <property type="entry name" value="HATPase_dom"/>
</dbReference>
<dbReference type="Pfam" id="PF01751">
    <property type="entry name" value="Toprim"/>
    <property type="match status" value="1"/>
</dbReference>
<dbReference type="Pfam" id="PF02518">
    <property type="entry name" value="HATPase_c"/>
    <property type="match status" value="1"/>
</dbReference>
<keyword evidence="10" id="KW-0238">DNA-binding</keyword>
<comment type="similarity">
    <text evidence="3">Belongs to the type II topoisomerase GyrB family.</text>
</comment>
<dbReference type="CDD" id="cd00822">
    <property type="entry name" value="TopoII_Trans_DNA_gyrase"/>
    <property type="match status" value="1"/>
</dbReference>
<dbReference type="PRINTS" id="PR00418">
    <property type="entry name" value="TPI2FAMILY"/>
</dbReference>
<dbReference type="GO" id="GO:0006265">
    <property type="term" value="P:DNA topological change"/>
    <property type="evidence" value="ECO:0007669"/>
    <property type="project" value="InterPro"/>
</dbReference>
<evidence type="ECO:0000259" key="12">
    <source>
        <dbReference type="PROSITE" id="PS50880"/>
    </source>
</evidence>
<dbReference type="GO" id="GO:0005524">
    <property type="term" value="F:ATP binding"/>
    <property type="evidence" value="ECO:0007669"/>
    <property type="project" value="UniProtKB-KW"/>
</dbReference>
<keyword evidence="7" id="KW-0067">ATP-binding</keyword>
<keyword evidence="5" id="KW-0479">Metal-binding</keyword>
<evidence type="ECO:0000256" key="11">
    <source>
        <dbReference type="ARBA" id="ARBA00023235"/>
    </source>
</evidence>
<dbReference type="InterPro" id="IPR006171">
    <property type="entry name" value="TOPRIM_dom"/>
</dbReference>
<dbReference type="Gene3D" id="3.30.230.10">
    <property type="match status" value="1"/>
</dbReference>
<feature type="domain" description="Toprim" evidence="12">
    <location>
        <begin position="433"/>
        <end position="547"/>
    </location>
</feature>
<dbReference type="SUPFAM" id="SSF55874">
    <property type="entry name" value="ATPase domain of HSP90 chaperone/DNA topoisomerase II/histidine kinase"/>
    <property type="match status" value="1"/>
</dbReference>
<evidence type="ECO:0000256" key="6">
    <source>
        <dbReference type="ARBA" id="ARBA00022741"/>
    </source>
</evidence>
<organism evidence="13 14">
    <name type="scientific">Mycoplasmopsis synoviae</name>
    <name type="common">Mycoplasma synoviae</name>
    <dbReference type="NCBI Taxonomy" id="2109"/>
    <lineage>
        <taxon>Bacteria</taxon>
        <taxon>Bacillati</taxon>
        <taxon>Mycoplasmatota</taxon>
        <taxon>Mycoplasmoidales</taxon>
        <taxon>Metamycoplasmataceae</taxon>
        <taxon>Mycoplasmopsis</taxon>
    </lineage>
</organism>
<dbReference type="InterPro" id="IPR001241">
    <property type="entry name" value="Topo_IIA"/>
</dbReference>
<dbReference type="InterPro" id="IPR020568">
    <property type="entry name" value="Ribosomal_Su5_D2-typ_SF"/>
</dbReference>
<evidence type="ECO:0000313" key="13">
    <source>
        <dbReference type="EMBL" id="UZW64471.1"/>
    </source>
</evidence>
<dbReference type="GO" id="GO:0046872">
    <property type="term" value="F:metal ion binding"/>
    <property type="evidence" value="ECO:0007669"/>
    <property type="project" value="UniProtKB-KW"/>
</dbReference>
<dbReference type="NCBIfam" id="NF004189">
    <property type="entry name" value="PRK05644.1"/>
    <property type="match status" value="1"/>
</dbReference>
<dbReference type="InterPro" id="IPR018522">
    <property type="entry name" value="TopoIIA_CS"/>
</dbReference>
<evidence type="ECO:0000256" key="2">
    <source>
        <dbReference type="ARBA" id="ARBA00001946"/>
    </source>
</evidence>
<dbReference type="InterPro" id="IPR014721">
    <property type="entry name" value="Ribsml_uS5_D2-typ_fold_subgr"/>
</dbReference>
<dbReference type="SUPFAM" id="SSF56719">
    <property type="entry name" value="Type II DNA topoisomerase"/>
    <property type="match status" value="1"/>
</dbReference>
<dbReference type="AlphaFoldDB" id="A0AAX3F0L3"/>
<dbReference type="GO" id="GO:0034335">
    <property type="term" value="F:DNA negative supercoiling activity"/>
    <property type="evidence" value="ECO:0007669"/>
    <property type="project" value="UniProtKB-ARBA"/>
</dbReference>
<protein>
    <recommendedName>
        <fullName evidence="4">DNA topoisomerase (ATP-hydrolyzing)</fullName>
        <ecNumber evidence="4">5.6.2.2</ecNumber>
    </recommendedName>
</protein>
<name>A0AAX3F0L3_MYCSY</name>
<dbReference type="SMART" id="SM00433">
    <property type="entry name" value="TOP2c"/>
    <property type="match status" value="1"/>
</dbReference>
<keyword evidence="6" id="KW-0547">Nucleotide-binding</keyword>
<dbReference type="FunFam" id="3.30.565.10:FF:000002">
    <property type="entry name" value="DNA gyrase subunit B"/>
    <property type="match status" value="1"/>
</dbReference>
<evidence type="ECO:0000256" key="4">
    <source>
        <dbReference type="ARBA" id="ARBA00012895"/>
    </source>
</evidence>
<dbReference type="RefSeq" id="WP_154221611.1">
    <property type="nucleotide sequence ID" value="NZ_CP034544.1"/>
</dbReference>
<dbReference type="FunFam" id="3.40.50.670:FF:000002">
    <property type="entry name" value="DNA gyrase subunit B"/>
    <property type="match status" value="1"/>
</dbReference>
<evidence type="ECO:0000256" key="3">
    <source>
        <dbReference type="ARBA" id="ARBA00010708"/>
    </source>
</evidence>
<comment type="cofactor">
    <cofactor evidence="2">
        <name>Mg(2+)</name>
        <dbReference type="ChEBI" id="CHEBI:18420"/>
    </cofactor>
</comment>
<evidence type="ECO:0000256" key="10">
    <source>
        <dbReference type="ARBA" id="ARBA00023125"/>
    </source>
</evidence>
<dbReference type="InterPro" id="IPR013759">
    <property type="entry name" value="Topo_IIA_B_C"/>
</dbReference>
<proteinExistence type="inferred from homology"/>
<evidence type="ECO:0000313" key="14">
    <source>
        <dbReference type="Proteomes" id="UP001164481"/>
    </source>
</evidence>
<evidence type="ECO:0000256" key="9">
    <source>
        <dbReference type="ARBA" id="ARBA00023029"/>
    </source>
</evidence>
<dbReference type="PANTHER" id="PTHR45866">
    <property type="entry name" value="DNA GYRASE/TOPOISOMERASE SUBUNIT B"/>
    <property type="match status" value="1"/>
</dbReference>
<dbReference type="PRINTS" id="PR01159">
    <property type="entry name" value="DNAGYRASEB"/>
</dbReference>
<dbReference type="Gene3D" id="3.30.565.10">
    <property type="entry name" value="Histidine kinase-like ATPase, C-terminal domain"/>
    <property type="match status" value="1"/>
</dbReference>
<dbReference type="CDD" id="cd16928">
    <property type="entry name" value="HATPase_GyrB-like"/>
    <property type="match status" value="1"/>
</dbReference>
<dbReference type="EMBL" id="CP107525">
    <property type="protein sequence ID" value="UZW64471.1"/>
    <property type="molecule type" value="Genomic_DNA"/>
</dbReference>
<dbReference type="PANTHER" id="PTHR45866:SF1">
    <property type="entry name" value="DNA GYRASE SUBUNIT B, MITOCHONDRIAL"/>
    <property type="match status" value="1"/>
</dbReference>
<dbReference type="InterPro" id="IPR002288">
    <property type="entry name" value="DNA_gyrase_B_C"/>
</dbReference>
<dbReference type="Gene3D" id="3.40.50.670">
    <property type="match status" value="1"/>
</dbReference>
<keyword evidence="11" id="KW-0413">Isomerase</keyword>
<dbReference type="Pfam" id="PF00986">
    <property type="entry name" value="DNA_gyraseB_C"/>
    <property type="match status" value="1"/>
</dbReference>
<keyword evidence="9" id="KW-0799">Topoisomerase</keyword>
<dbReference type="InterPro" id="IPR036890">
    <property type="entry name" value="HATPase_C_sf"/>
</dbReference>
<dbReference type="EC" id="5.6.2.2" evidence="4"/>